<dbReference type="InterPro" id="IPR023996">
    <property type="entry name" value="TonB-dep_OMP_SusC/RagA"/>
</dbReference>
<comment type="similarity">
    <text evidence="7">Belongs to the TonB-dependent receptor family.</text>
</comment>
<dbReference type="Gene3D" id="2.60.40.1120">
    <property type="entry name" value="Carboxypeptidase-like, regulatory domain"/>
    <property type="match status" value="1"/>
</dbReference>
<evidence type="ECO:0000256" key="7">
    <source>
        <dbReference type="PROSITE-ProRule" id="PRU01360"/>
    </source>
</evidence>
<keyword evidence="5 7" id="KW-0472">Membrane</keyword>
<dbReference type="Gene3D" id="2.40.170.20">
    <property type="entry name" value="TonB-dependent receptor, beta-barrel domain"/>
    <property type="match status" value="1"/>
</dbReference>
<evidence type="ECO:0000256" key="5">
    <source>
        <dbReference type="ARBA" id="ARBA00023136"/>
    </source>
</evidence>
<dbReference type="Pfam" id="PF07715">
    <property type="entry name" value="Plug"/>
    <property type="match status" value="1"/>
</dbReference>
<keyword evidence="3 7" id="KW-1134">Transmembrane beta strand</keyword>
<feature type="signal peptide" evidence="8">
    <location>
        <begin position="1"/>
        <end position="19"/>
    </location>
</feature>
<gene>
    <name evidence="10" type="ORF">SAMN05216283_111124</name>
</gene>
<keyword evidence="11" id="KW-1185">Reference proteome</keyword>
<evidence type="ECO:0000256" key="8">
    <source>
        <dbReference type="SAM" id="SignalP"/>
    </source>
</evidence>
<evidence type="ECO:0000259" key="9">
    <source>
        <dbReference type="Pfam" id="PF07715"/>
    </source>
</evidence>
<dbReference type="InterPro" id="IPR039426">
    <property type="entry name" value="TonB-dep_rcpt-like"/>
</dbReference>
<keyword evidence="2 7" id="KW-0813">Transport</keyword>
<dbReference type="RefSeq" id="WP_093921127.1">
    <property type="nucleotide sequence ID" value="NZ_FONW01000011.1"/>
</dbReference>
<dbReference type="SUPFAM" id="SSF49464">
    <property type="entry name" value="Carboxypeptidase regulatory domain-like"/>
    <property type="match status" value="1"/>
</dbReference>
<sequence>MKKLMFLFYLIFSVTSVFAQQKSAVTGLVTEAATGEPIPGVSVIIKDTNTGTITDFDGKYTIQAAGTDVLVFSFVGLESKEAPINNRTTIDVSLEESTEFVDEVVVVGYGQLKVKDLTSSISTVDSEELGRTPTGQAMQALQGKVAGMQVVSSGAPGDSPTIRVRGIGSYPGSDNEAPLYVVDGMFFDNIDFLNTSDIESISVLKDASAAAIYGVRAANGVVLIETKSGKNNQKSEIIYDGYYGMQVAQNVLKMANAEQYTTMTMESGSQASIDNIYKAMQRYGRSRINPNVPDVNTDWYDEIIRIAPIQNHSLSVAGGSEKATYSLGTSYFGQEGVLDMENEYERFNLRSKVDFKATDWFTIGGNMIFSNATKYSQESSAWSMAYWAVPILPVYDEMNTDAWPNNYASAEDIGYRGGQNPFSAIDYNNRRMKIRKVLANFYAKVDLIPKKLSFKTTYNHNFTSLNNRDVALPYFISTNFKRVDATLTKRSETYSNQIWDNVLTYDDSYGKHKWTVMAGTSFRDEAYDMLTAQGVNFPVDQEEAWYISQSDLANIPTTAVRDGGSRQYGISYFSRISYNFDDRYLLYGTMRADGSSKYQEKWGYFPTVGAGWVLSEESFMSDVDVVNFLKLRASWGQLGNDKIRPSDGATTTDVVTTAFGDVLYSGSTTASTFSSLEWEVTEETNVGFSSRLFDSRLSVEADYYMRDTKNAAISVKIPSTGSSVLRNVGVVRNSGFELAMNWSDQINKDFSYSIGANISTLKNEVRDLYGQPYIDGGSAEFRQRSIVGEPLLAFYGYEVAGVYQNEEQIQADPIAVANELVPGDFIYRDQNGDDVINDDDRVGLGSYFPNFMYGANLGLTYKNIEFTTSIVGQSGNKILNRKRGEVIWTPDLNMDADLANNRWHGEGTTNSYPSSAALRKGWNQKLSSFFIEDGSFWRIQNIQLAYNLNGKDFFGAKIPDTKITFTADRPLTVFSYNGFNPEVADGIDRQTYPIPATYTIGLNVKF</sequence>
<dbReference type="PROSITE" id="PS52016">
    <property type="entry name" value="TONB_DEPENDENT_REC_3"/>
    <property type="match status" value="1"/>
</dbReference>
<dbReference type="EMBL" id="FONW01000011">
    <property type="protein sequence ID" value="SFF64375.1"/>
    <property type="molecule type" value="Genomic_DNA"/>
</dbReference>
<organism evidence="10 11">
    <name type="scientific">Sunxiuqinia elliptica</name>
    <dbReference type="NCBI Taxonomy" id="655355"/>
    <lineage>
        <taxon>Bacteria</taxon>
        <taxon>Pseudomonadati</taxon>
        <taxon>Bacteroidota</taxon>
        <taxon>Bacteroidia</taxon>
        <taxon>Marinilabiliales</taxon>
        <taxon>Prolixibacteraceae</taxon>
        <taxon>Sunxiuqinia</taxon>
    </lineage>
</organism>
<feature type="domain" description="TonB-dependent receptor plug" evidence="9">
    <location>
        <begin position="114"/>
        <end position="221"/>
    </location>
</feature>
<evidence type="ECO:0000256" key="2">
    <source>
        <dbReference type="ARBA" id="ARBA00022448"/>
    </source>
</evidence>
<dbReference type="InterPro" id="IPR037066">
    <property type="entry name" value="Plug_dom_sf"/>
</dbReference>
<dbReference type="Proteomes" id="UP000198964">
    <property type="component" value="Unassembled WGS sequence"/>
</dbReference>
<dbReference type="NCBIfam" id="TIGR04057">
    <property type="entry name" value="SusC_RagA_signa"/>
    <property type="match status" value="1"/>
</dbReference>
<evidence type="ECO:0000256" key="6">
    <source>
        <dbReference type="ARBA" id="ARBA00023237"/>
    </source>
</evidence>
<evidence type="ECO:0000313" key="11">
    <source>
        <dbReference type="Proteomes" id="UP000198964"/>
    </source>
</evidence>
<accession>A0A1I2KBF6</accession>
<dbReference type="NCBIfam" id="TIGR04056">
    <property type="entry name" value="OMP_RagA_SusC"/>
    <property type="match status" value="1"/>
</dbReference>
<dbReference type="Pfam" id="PF13715">
    <property type="entry name" value="CarbopepD_reg_2"/>
    <property type="match status" value="1"/>
</dbReference>
<dbReference type="InterPro" id="IPR012910">
    <property type="entry name" value="Plug_dom"/>
</dbReference>
<keyword evidence="4 7" id="KW-0812">Transmembrane</keyword>
<feature type="chain" id="PRO_5011498498" evidence="8">
    <location>
        <begin position="20"/>
        <end position="1006"/>
    </location>
</feature>
<dbReference type="InterPro" id="IPR036942">
    <property type="entry name" value="Beta-barrel_TonB_sf"/>
</dbReference>
<evidence type="ECO:0000256" key="3">
    <source>
        <dbReference type="ARBA" id="ARBA00022452"/>
    </source>
</evidence>
<evidence type="ECO:0000256" key="1">
    <source>
        <dbReference type="ARBA" id="ARBA00004571"/>
    </source>
</evidence>
<keyword evidence="8" id="KW-0732">Signal</keyword>
<evidence type="ECO:0000313" key="10">
    <source>
        <dbReference type="EMBL" id="SFF64375.1"/>
    </source>
</evidence>
<dbReference type="GO" id="GO:0009279">
    <property type="term" value="C:cell outer membrane"/>
    <property type="evidence" value="ECO:0007669"/>
    <property type="project" value="UniProtKB-SubCell"/>
</dbReference>
<dbReference type="InterPro" id="IPR008969">
    <property type="entry name" value="CarboxyPept-like_regulatory"/>
</dbReference>
<keyword evidence="6 7" id="KW-0998">Cell outer membrane</keyword>
<dbReference type="InterPro" id="IPR023997">
    <property type="entry name" value="TonB-dep_OMP_SusC/RagA_CS"/>
</dbReference>
<dbReference type="AlphaFoldDB" id="A0A1I2KBF6"/>
<reference evidence="10 11" key="1">
    <citation type="submission" date="2016-10" db="EMBL/GenBank/DDBJ databases">
        <authorList>
            <person name="de Groot N.N."/>
        </authorList>
    </citation>
    <scope>NUCLEOTIDE SEQUENCE [LARGE SCALE GENOMIC DNA]</scope>
    <source>
        <strain evidence="10 11">CGMCC 1.9156</strain>
    </source>
</reference>
<name>A0A1I2KBF6_9BACT</name>
<dbReference type="STRING" id="655355.SAMN05216283_111124"/>
<evidence type="ECO:0000256" key="4">
    <source>
        <dbReference type="ARBA" id="ARBA00022692"/>
    </source>
</evidence>
<proteinExistence type="inferred from homology"/>
<comment type="subcellular location">
    <subcellularLocation>
        <location evidence="1 7">Cell outer membrane</location>
        <topology evidence="1 7">Multi-pass membrane protein</topology>
    </subcellularLocation>
</comment>
<dbReference type="Gene3D" id="2.170.130.10">
    <property type="entry name" value="TonB-dependent receptor, plug domain"/>
    <property type="match status" value="1"/>
</dbReference>
<protein>
    <submittedName>
        <fullName evidence="10">TonB-linked outer membrane protein, SusC/RagA family</fullName>
    </submittedName>
</protein>
<dbReference type="SUPFAM" id="SSF56935">
    <property type="entry name" value="Porins"/>
    <property type="match status" value="1"/>
</dbReference>